<organism evidence="3 4">
    <name type="scientific">Nonomuraea longicatena</name>
    <dbReference type="NCBI Taxonomy" id="83682"/>
    <lineage>
        <taxon>Bacteria</taxon>
        <taxon>Bacillati</taxon>
        <taxon>Actinomycetota</taxon>
        <taxon>Actinomycetes</taxon>
        <taxon>Streptosporangiales</taxon>
        <taxon>Streptosporangiaceae</taxon>
        <taxon>Nonomuraea</taxon>
    </lineage>
</organism>
<feature type="signal peptide" evidence="2">
    <location>
        <begin position="1"/>
        <end position="27"/>
    </location>
</feature>
<evidence type="ECO:0000256" key="2">
    <source>
        <dbReference type="SAM" id="SignalP"/>
    </source>
</evidence>
<evidence type="ECO:0008006" key="5">
    <source>
        <dbReference type="Google" id="ProtNLM"/>
    </source>
</evidence>
<keyword evidence="4" id="KW-1185">Reference proteome</keyword>
<protein>
    <recommendedName>
        <fullName evidence="5">Secreted protein</fullName>
    </recommendedName>
</protein>
<comment type="caution">
    <text evidence="3">The sequence shown here is derived from an EMBL/GenBank/DDBJ whole genome shotgun (WGS) entry which is preliminary data.</text>
</comment>
<name>A0ABN1NZE1_9ACTN</name>
<keyword evidence="2" id="KW-0732">Signal</keyword>
<dbReference type="Proteomes" id="UP001501578">
    <property type="component" value="Unassembled WGS sequence"/>
</dbReference>
<gene>
    <name evidence="3" type="ORF">GCM10009560_17590</name>
</gene>
<accession>A0ABN1NZE1</accession>
<dbReference type="EMBL" id="BAAAHQ010000007">
    <property type="protein sequence ID" value="GAA0919798.1"/>
    <property type="molecule type" value="Genomic_DNA"/>
</dbReference>
<reference evidence="3 4" key="1">
    <citation type="journal article" date="2019" name="Int. J. Syst. Evol. Microbiol.">
        <title>The Global Catalogue of Microorganisms (GCM) 10K type strain sequencing project: providing services to taxonomists for standard genome sequencing and annotation.</title>
        <authorList>
            <consortium name="The Broad Institute Genomics Platform"/>
            <consortium name="The Broad Institute Genome Sequencing Center for Infectious Disease"/>
            <person name="Wu L."/>
            <person name="Ma J."/>
        </authorList>
    </citation>
    <scope>NUCLEOTIDE SEQUENCE [LARGE SCALE GENOMIC DNA]</scope>
    <source>
        <strain evidence="3 4">JCM 11136</strain>
    </source>
</reference>
<evidence type="ECO:0000256" key="1">
    <source>
        <dbReference type="SAM" id="MobiDB-lite"/>
    </source>
</evidence>
<dbReference type="RefSeq" id="WP_343949216.1">
    <property type="nucleotide sequence ID" value="NZ_BAAAHQ010000007.1"/>
</dbReference>
<sequence length="396" mass="40489">MTSNSLLASLAAGALAAPLLGPVPAAAQDELAIREIVVRPAEPVVGASGSVRLVIDVVATGVGGQDGVTVKVEPGSPPRSGPEGQPESGQPPAATPSGAVISAAPSDAVAGTGARVVAVARPSEEAPAVVASSDTSVRAPFTGVSAVGDMAGGFAPAVPGPSGGDPGAQALAGAQEALNAPQKALTGEEGVFVPVRHPESCTEALAAPDRGPAARTVSARPGISAGHAGARRVAAGWTGTAVGPQDDDGAETWRFLPEKGLNRYYPSGVWTIAATAKAADGRTVTAYESFKLRRETRLTSVTALKVPGERAVKLRGVLTRVDPEGYTDYSPYGNQRMEIHYRRDADDVWQLMAAATTTTTGAFTRTVEGRVRGQWRASFPGTTHYATKYSQIRQIG</sequence>
<evidence type="ECO:0000313" key="3">
    <source>
        <dbReference type="EMBL" id="GAA0919798.1"/>
    </source>
</evidence>
<feature type="region of interest" description="Disordered" evidence="1">
    <location>
        <begin position="65"/>
        <end position="98"/>
    </location>
</feature>
<feature type="compositionally biased region" description="Low complexity" evidence="1">
    <location>
        <begin position="81"/>
        <end position="92"/>
    </location>
</feature>
<feature type="chain" id="PRO_5046294238" description="Secreted protein" evidence="2">
    <location>
        <begin position="28"/>
        <end position="396"/>
    </location>
</feature>
<evidence type="ECO:0000313" key="4">
    <source>
        <dbReference type="Proteomes" id="UP001501578"/>
    </source>
</evidence>
<proteinExistence type="predicted"/>